<name>A0A8J5K6N7_HOMAM</name>
<protein>
    <submittedName>
        <fullName evidence="3">Tetratricopeptide repeat protein 1-like</fullName>
    </submittedName>
</protein>
<feature type="compositionally biased region" description="Basic and acidic residues" evidence="2">
    <location>
        <begin position="140"/>
        <end position="163"/>
    </location>
</feature>
<keyword evidence="1" id="KW-0802">TPR repeat</keyword>
<feature type="region of interest" description="Disordered" evidence="2">
    <location>
        <begin position="1"/>
        <end position="173"/>
    </location>
</feature>
<proteinExistence type="predicted"/>
<sequence length="338" mass="38270">MMEGLEKDMASASLCGKEEEEEEEMYEIKEKEDTSRSTTPDSDDSFHSLEDEDRGVPNCPSELRAPEETDESSEDSQSSNVPIIEPEDGSQSCDGHSDDKTTEAPCEQDQEKEQEQDQEQEQEQEKEQEQEDDEDSVDEEYLKDLELNLSEEEKSVKRDESLTQKESGNDSFRNGQFQEAVAAYTAGLRLCPLSYPKDRAILYSNRAAAKVKMDLKKEAISDCNKAVELHDTYTKAILRRATLNEETDNLDEALKDFRRVLELDPSHKESEEAVRYIMCRIPADCCIQIILIAAKGKLKDLGNVFLRPFGLSTSNFELQQDPNSGGYNISFKQNSPNS</sequence>
<feature type="compositionally biased region" description="Acidic residues" evidence="2">
    <location>
        <begin position="116"/>
        <end position="139"/>
    </location>
</feature>
<evidence type="ECO:0000256" key="1">
    <source>
        <dbReference type="PROSITE-ProRule" id="PRU00339"/>
    </source>
</evidence>
<keyword evidence="4" id="KW-1185">Reference proteome</keyword>
<feature type="compositionally biased region" description="Basic and acidic residues" evidence="2">
    <location>
        <begin position="26"/>
        <end position="35"/>
    </location>
</feature>
<dbReference type="Gene3D" id="1.25.40.10">
    <property type="entry name" value="Tetratricopeptide repeat domain"/>
    <property type="match status" value="1"/>
</dbReference>
<dbReference type="InterPro" id="IPR052769">
    <property type="entry name" value="TPR_domain_protein"/>
</dbReference>
<dbReference type="Proteomes" id="UP000747542">
    <property type="component" value="Unassembled WGS sequence"/>
</dbReference>
<dbReference type="PANTHER" id="PTHR46014">
    <property type="entry name" value="TETRATRICOPEPTIDE REPEAT PROTEIN 1"/>
    <property type="match status" value="1"/>
</dbReference>
<organism evidence="3 4">
    <name type="scientific">Homarus americanus</name>
    <name type="common">American lobster</name>
    <dbReference type="NCBI Taxonomy" id="6706"/>
    <lineage>
        <taxon>Eukaryota</taxon>
        <taxon>Metazoa</taxon>
        <taxon>Ecdysozoa</taxon>
        <taxon>Arthropoda</taxon>
        <taxon>Crustacea</taxon>
        <taxon>Multicrustacea</taxon>
        <taxon>Malacostraca</taxon>
        <taxon>Eumalacostraca</taxon>
        <taxon>Eucarida</taxon>
        <taxon>Decapoda</taxon>
        <taxon>Pleocyemata</taxon>
        <taxon>Astacidea</taxon>
        <taxon>Nephropoidea</taxon>
        <taxon>Nephropidae</taxon>
        <taxon>Homarus</taxon>
    </lineage>
</organism>
<gene>
    <name evidence="3" type="primary">Ttc1-L</name>
    <name evidence="3" type="ORF">Hamer_G018482</name>
</gene>
<reference evidence="3" key="1">
    <citation type="journal article" date="2021" name="Sci. Adv.">
        <title>The American lobster genome reveals insights on longevity, neural, and immune adaptations.</title>
        <authorList>
            <person name="Polinski J.M."/>
            <person name="Zimin A.V."/>
            <person name="Clark K.F."/>
            <person name="Kohn A.B."/>
            <person name="Sadowski N."/>
            <person name="Timp W."/>
            <person name="Ptitsyn A."/>
            <person name="Khanna P."/>
            <person name="Romanova D.Y."/>
            <person name="Williams P."/>
            <person name="Greenwood S.J."/>
            <person name="Moroz L.L."/>
            <person name="Walt D.R."/>
            <person name="Bodnar A.G."/>
        </authorList>
    </citation>
    <scope>NUCLEOTIDE SEQUENCE</scope>
    <source>
        <strain evidence="3">GMGI-L3</strain>
    </source>
</reference>
<dbReference type="AlphaFoldDB" id="A0A8J5K6N7"/>
<dbReference type="PROSITE" id="PS50005">
    <property type="entry name" value="TPR"/>
    <property type="match status" value="1"/>
</dbReference>
<dbReference type="EMBL" id="JAHLQT010021080">
    <property type="protein sequence ID" value="KAG7168040.1"/>
    <property type="molecule type" value="Genomic_DNA"/>
</dbReference>
<dbReference type="PANTHER" id="PTHR46014:SF1">
    <property type="entry name" value="TETRATRICOPEPTIDE REPEAT PROTEIN 1"/>
    <property type="match status" value="1"/>
</dbReference>
<dbReference type="SUPFAM" id="SSF48452">
    <property type="entry name" value="TPR-like"/>
    <property type="match status" value="1"/>
</dbReference>
<comment type="caution">
    <text evidence="3">The sequence shown here is derived from an EMBL/GenBank/DDBJ whole genome shotgun (WGS) entry which is preliminary data.</text>
</comment>
<dbReference type="InterPro" id="IPR019734">
    <property type="entry name" value="TPR_rpt"/>
</dbReference>
<accession>A0A8J5K6N7</accession>
<evidence type="ECO:0000313" key="4">
    <source>
        <dbReference type="Proteomes" id="UP000747542"/>
    </source>
</evidence>
<dbReference type="Pfam" id="PF13181">
    <property type="entry name" value="TPR_8"/>
    <property type="match status" value="1"/>
</dbReference>
<evidence type="ECO:0000256" key="2">
    <source>
        <dbReference type="SAM" id="MobiDB-lite"/>
    </source>
</evidence>
<feature type="compositionally biased region" description="Polar residues" evidence="2">
    <location>
        <begin position="164"/>
        <end position="173"/>
    </location>
</feature>
<feature type="repeat" description="TPR" evidence="1">
    <location>
        <begin position="234"/>
        <end position="267"/>
    </location>
</feature>
<dbReference type="InterPro" id="IPR011990">
    <property type="entry name" value="TPR-like_helical_dom_sf"/>
</dbReference>
<dbReference type="SMART" id="SM00028">
    <property type="entry name" value="TPR"/>
    <property type="match status" value="3"/>
</dbReference>
<evidence type="ECO:0000313" key="3">
    <source>
        <dbReference type="EMBL" id="KAG7168040.1"/>
    </source>
</evidence>